<evidence type="ECO:0000259" key="1">
    <source>
        <dbReference type="PROSITE" id="PS50883"/>
    </source>
</evidence>
<dbReference type="InterPro" id="IPR035919">
    <property type="entry name" value="EAL_sf"/>
</dbReference>
<keyword evidence="3" id="KW-1185">Reference proteome</keyword>
<dbReference type="Proteomes" id="UP000305654">
    <property type="component" value="Unassembled WGS sequence"/>
</dbReference>
<dbReference type="SMART" id="SM00052">
    <property type="entry name" value="EAL"/>
    <property type="match status" value="1"/>
</dbReference>
<comment type="caution">
    <text evidence="2">The sequence shown here is derived from an EMBL/GenBank/DDBJ whole genome shotgun (WGS) entry which is preliminary data.</text>
</comment>
<dbReference type="Pfam" id="PF00563">
    <property type="entry name" value="EAL"/>
    <property type="match status" value="1"/>
</dbReference>
<gene>
    <name evidence="2" type="ORF">FE263_13085</name>
</gene>
<dbReference type="PANTHER" id="PTHR33121:SF15">
    <property type="entry name" value="BLUE LIGHT- AND TEMPERATURE-REGULATED ANTIREPRESSOR BLUF"/>
    <property type="match status" value="1"/>
</dbReference>
<dbReference type="SUPFAM" id="SSF141868">
    <property type="entry name" value="EAL domain-like"/>
    <property type="match status" value="1"/>
</dbReference>
<dbReference type="PANTHER" id="PTHR33121">
    <property type="entry name" value="CYCLIC DI-GMP PHOSPHODIESTERASE PDEF"/>
    <property type="match status" value="1"/>
</dbReference>
<dbReference type="AlphaFoldDB" id="A0A5R9J5M2"/>
<evidence type="ECO:0000313" key="3">
    <source>
        <dbReference type="Proteomes" id="UP000305654"/>
    </source>
</evidence>
<proteinExistence type="predicted"/>
<feature type="domain" description="EAL" evidence="1">
    <location>
        <begin position="1"/>
        <end position="229"/>
    </location>
</feature>
<dbReference type="EMBL" id="VCDI01000004">
    <property type="protein sequence ID" value="TLU72259.1"/>
    <property type="molecule type" value="Genomic_DNA"/>
</dbReference>
<dbReference type="OrthoDB" id="9793210at2"/>
<name>A0A5R9J5M2_9PROT</name>
<dbReference type="InterPro" id="IPR001633">
    <property type="entry name" value="EAL_dom"/>
</dbReference>
<reference evidence="2 3" key="1">
    <citation type="submission" date="2019-05" db="EMBL/GenBank/DDBJ databases">
        <authorList>
            <person name="Pankratov T."/>
            <person name="Grouzdev D."/>
        </authorList>
    </citation>
    <scope>NUCLEOTIDE SEQUENCE [LARGE SCALE GENOMIC DNA]</scope>
    <source>
        <strain evidence="2 3">KEBCLARHB70R</strain>
    </source>
</reference>
<dbReference type="PROSITE" id="PS50883">
    <property type="entry name" value="EAL"/>
    <property type="match status" value="1"/>
</dbReference>
<protein>
    <submittedName>
        <fullName evidence="2">EAL domain-containing protein</fullName>
    </submittedName>
</protein>
<sequence>MAFQPIVDIRNNRIDAYEALVRGPQSEGARYVLDQVTAENMYSFDQACRVKAIEMAAGLGVDRQLSINFLPNAVYDPRACIRATLEAAGRTGFRLDLLTFEILESETVTDTAHLLDIIREYRKHGFKIALDDFGTGHSGLARLADLRPDIVKVDRALVRDCDRDGTRLAILSAIVRLGAEIGVKVVVEGVERAEEAQALRSVGVRFIQGFYFAKPLFEGIAHDGDIPWLASEVPSHAS</sequence>
<dbReference type="CDD" id="cd01948">
    <property type="entry name" value="EAL"/>
    <property type="match status" value="1"/>
</dbReference>
<organism evidence="2 3">
    <name type="scientific">Lichenicoccus roseus</name>
    <dbReference type="NCBI Taxonomy" id="2683649"/>
    <lineage>
        <taxon>Bacteria</taxon>
        <taxon>Pseudomonadati</taxon>
        <taxon>Pseudomonadota</taxon>
        <taxon>Alphaproteobacteria</taxon>
        <taxon>Acetobacterales</taxon>
        <taxon>Acetobacteraceae</taxon>
        <taxon>Lichenicoccus</taxon>
    </lineage>
</organism>
<dbReference type="InterPro" id="IPR050706">
    <property type="entry name" value="Cyclic-di-GMP_PDE-like"/>
</dbReference>
<dbReference type="GO" id="GO:0071111">
    <property type="term" value="F:cyclic-guanylate-specific phosphodiesterase activity"/>
    <property type="evidence" value="ECO:0007669"/>
    <property type="project" value="InterPro"/>
</dbReference>
<evidence type="ECO:0000313" key="2">
    <source>
        <dbReference type="EMBL" id="TLU72259.1"/>
    </source>
</evidence>
<dbReference type="Gene3D" id="3.20.20.450">
    <property type="entry name" value="EAL domain"/>
    <property type="match status" value="1"/>
</dbReference>
<accession>A0A5R9J5M2</accession>